<feature type="compositionally biased region" description="Basic residues" evidence="1">
    <location>
        <begin position="17"/>
        <end position="28"/>
    </location>
</feature>
<name>A0A8J9Y7Q6_9NEOP</name>
<dbReference type="Proteomes" id="UP000838878">
    <property type="component" value="Chromosome 3"/>
</dbReference>
<feature type="compositionally biased region" description="Basic and acidic residues" evidence="1">
    <location>
        <begin position="90"/>
        <end position="104"/>
    </location>
</feature>
<evidence type="ECO:0000256" key="1">
    <source>
        <dbReference type="SAM" id="MobiDB-lite"/>
    </source>
</evidence>
<feature type="region of interest" description="Disordered" evidence="1">
    <location>
        <begin position="1"/>
        <end position="55"/>
    </location>
</feature>
<sequence>MCGGRREAAGAGARGGGRGRVRRVRRAPRGLAAAPPQLRPVRHTYTREAPRTHTRTRTLRADSVVLPLLAACAQNPSSGSLTASASESGSLERARAAPERRAPPPDDQCSELCVSLSNMTKRAECGVDLCRVLCAQHVASCRVENTRVNPDSLIDELLAATDLQPAPDAAETSGLQLYITRDGTAELGSRRRAAPRRDCQRVVLHPLHPLPHPHPLHDHRLVCKARARPPPPPPRRPPSARNCREGVPEGARRAREARGRGVAGRLGGGAPFLSTNLESCTLFISLSLPTARRGPRPAPAPPHDIFTLVRRHGGGGAYVKC</sequence>
<feature type="region of interest" description="Disordered" evidence="1">
    <location>
        <begin position="226"/>
        <end position="262"/>
    </location>
</feature>
<protein>
    <submittedName>
        <fullName evidence="2">Uncharacterized protein</fullName>
    </submittedName>
</protein>
<gene>
    <name evidence="2" type="ORF">BINO364_LOCUS8122</name>
</gene>
<feature type="compositionally biased region" description="Low complexity" evidence="1">
    <location>
        <begin position="77"/>
        <end position="89"/>
    </location>
</feature>
<feature type="region of interest" description="Disordered" evidence="1">
    <location>
        <begin position="75"/>
        <end position="108"/>
    </location>
</feature>
<feature type="compositionally biased region" description="Pro residues" evidence="1">
    <location>
        <begin position="228"/>
        <end position="237"/>
    </location>
</feature>
<evidence type="ECO:0000313" key="2">
    <source>
        <dbReference type="EMBL" id="CAH0722109.1"/>
    </source>
</evidence>
<reference evidence="2" key="1">
    <citation type="submission" date="2021-12" db="EMBL/GenBank/DDBJ databases">
        <authorList>
            <person name="Martin H S."/>
        </authorList>
    </citation>
    <scope>NUCLEOTIDE SEQUENCE</scope>
</reference>
<feature type="compositionally biased region" description="Basic and acidic residues" evidence="1">
    <location>
        <begin position="242"/>
        <end position="259"/>
    </location>
</feature>
<dbReference type="EMBL" id="OV170223">
    <property type="protein sequence ID" value="CAH0722109.1"/>
    <property type="molecule type" value="Genomic_DNA"/>
</dbReference>
<feature type="non-terminal residue" evidence="2">
    <location>
        <position position="321"/>
    </location>
</feature>
<organism evidence="2 3">
    <name type="scientific">Brenthis ino</name>
    <name type="common">lesser marbled fritillary</name>
    <dbReference type="NCBI Taxonomy" id="405034"/>
    <lineage>
        <taxon>Eukaryota</taxon>
        <taxon>Metazoa</taxon>
        <taxon>Ecdysozoa</taxon>
        <taxon>Arthropoda</taxon>
        <taxon>Hexapoda</taxon>
        <taxon>Insecta</taxon>
        <taxon>Pterygota</taxon>
        <taxon>Neoptera</taxon>
        <taxon>Endopterygota</taxon>
        <taxon>Lepidoptera</taxon>
        <taxon>Glossata</taxon>
        <taxon>Ditrysia</taxon>
        <taxon>Papilionoidea</taxon>
        <taxon>Nymphalidae</taxon>
        <taxon>Heliconiinae</taxon>
        <taxon>Argynnini</taxon>
        <taxon>Brenthis</taxon>
    </lineage>
</organism>
<proteinExistence type="predicted"/>
<keyword evidence="3" id="KW-1185">Reference proteome</keyword>
<dbReference type="AlphaFoldDB" id="A0A8J9Y7Q6"/>
<accession>A0A8J9Y7Q6</accession>
<dbReference type="OrthoDB" id="3365224at2759"/>
<evidence type="ECO:0000313" key="3">
    <source>
        <dbReference type="Proteomes" id="UP000838878"/>
    </source>
</evidence>